<accession>A0A935CDP0</accession>
<name>A0A935CDP0_9MICO</name>
<dbReference type="InterPro" id="IPR003673">
    <property type="entry name" value="CoA-Trfase_fam_III"/>
</dbReference>
<dbReference type="InterPro" id="IPR023606">
    <property type="entry name" value="CoA-Trfase_III_dom_1_sf"/>
</dbReference>
<evidence type="ECO:0000256" key="1">
    <source>
        <dbReference type="ARBA" id="ARBA00022679"/>
    </source>
</evidence>
<protein>
    <submittedName>
        <fullName evidence="2">CoA transferase</fullName>
    </submittedName>
</protein>
<sequence length="400" mass="41361">MTAPLEGLLVADFSRVLAGPFATMYLADLGATVVKVERPGSGDDTRAWGPPWTEHTSSYFESVNRSKLGLTLDLADPADQAMARELARRADILVENFRPGTLDRMGLGYEQVRDGDPATGRPGNRGIVYASITGYGSGAGASIPGYDFVVQAVGGLMSITGEPDAPAQKVGVALVDVLTGKDAVIGILAGIAARARSGEGVRVEVDLLSSLLGALVNQASGYLATGTPPQRMGNRHPSIAPYETLACADGQLAVACGNDGQFRRLAAAVGLAHLADDAAYATNSARVAHRDALAIALEGRLRAQPVAHWDGVLRGVGVPAGPVGDIGSAFALARDLGLEPTYAAHPGHVAQVRNPVRLSGHDPGPGMPPPRLGEHDAVVRGWLSGGDPSLARLALDLTEC</sequence>
<organism evidence="2 3">
    <name type="scientific">Candidatus Phosphoribacter hodrii</name>
    <dbReference type="NCBI Taxonomy" id="2953743"/>
    <lineage>
        <taxon>Bacteria</taxon>
        <taxon>Bacillati</taxon>
        <taxon>Actinomycetota</taxon>
        <taxon>Actinomycetes</taxon>
        <taxon>Micrococcales</taxon>
        <taxon>Dermatophilaceae</taxon>
        <taxon>Candidatus Phosphoribacter</taxon>
    </lineage>
</organism>
<comment type="caution">
    <text evidence="2">The sequence shown here is derived from an EMBL/GenBank/DDBJ whole genome shotgun (WGS) entry which is preliminary data.</text>
</comment>
<dbReference type="GO" id="GO:0008410">
    <property type="term" value="F:CoA-transferase activity"/>
    <property type="evidence" value="ECO:0007669"/>
    <property type="project" value="TreeGrafter"/>
</dbReference>
<dbReference type="AlphaFoldDB" id="A0A935CDP0"/>
<evidence type="ECO:0000313" key="2">
    <source>
        <dbReference type="EMBL" id="MBK6301068.1"/>
    </source>
</evidence>
<keyword evidence="1 2" id="KW-0808">Transferase</keyword>
<proteinExistence type="predicted"/>
<dbReference type="InterPro" id="IPR044855">
    <property type="entry name" value="CoA-Trfase_III_dom3_sf"/>
</dbReference>
<dbReference type="PANTHER" id="PTHR48207">
    <property type="entry name" value="SUCCINATE--HYDROXYMETHYLGLUTARATE COA-TRANSFERASE"/>
    <property type="match status" value="1"/>
</dbReference>
<dbReference type="Pfam" id="PF02515">
    <property type="entry name" value="CoA_transf_3"/>
    <property type="match status" value="1"/>
</dbReference>
<dbReference type="InterPro" id="IPR050483">
    <property type="entry name" value="CoA-transferase_III_domain"/>
</dbReference>
<dbReference type="PANTHER" id="PTHR48207:SF3">
    <property type="entry name" value="SUCCINATE--HYDROXYMETHYLGLUTARATE COA-TRANSFERASE"/>
    <property type="match status" value="1"/>
</dbReference>
<gene>
    <name evidence="2" type="ORF">IPF40_08440</name>
</gene>
<dbReference type="SUPFAM" id="SSF89796">
    <property type="entry name" value="CoA-transferase family III (CaiB/BaiF)"/>
    <property type="match status" value="1"/>
</dbReference>
<dbReference type="Proteomes" id="UP000718281">
    <property type="component" value="Unassembled WGS sequence"/>
</dbReference>
<dbReference type="Gene3D" id="3.30.1540.10">
    <property type="entry name" value="formyl-coa transferase, domain 3"/>
    <property type="match status" value="1"/>
</dbReference>
<dbReference type="EMBL" id="JADIXZ010000004">
    <property type="protein sequence ID" value="MBK6301068.1"/>
    <property type="molecule type" value="Genomic_DNA"/>
</dbReference>
<reference evidence="2 3" key="1">
    <citation type="submission" date="2020-10" db="EMBL/GenBank/DDBJ databases">
        <title>Connecting structure to function with the recovery of over 1000 high-quality activated sludge metagenome-assembled genomes encoding full-length rRNA genes using long-read sequencing.</title>
        <authorList>
            <person name="Singleton C.M."/>
            <person name="Petriglieri F."/>
            <person name="Kristensen J.M."/>
            <person name="Kirkegaard R.H."/>
            <person name="Michaelsen T.Y."/>
            <person name="Andersen M.H."/>
            <person name="Karst S.M."/>
            <person name="Dueholm M.S."/>
            <person name="Nielsen P.H."/>
            <person name="Albertsen M."/>
        </authorList>
    </citation>
    <scope>NUCLEOTIDE SEQUENCE [LARGE SCALE GENOMIC DNA]</scope>
    <source>
        <strain evidence="2">AalE_18-Q3-R2-46_BAT3C.188</strain>
    </source>
</reference>
<evidence type="ECO:0000313" key="3">
    <source>
        <dbReference type="Proteomes" id="UP000718281"/>
    </source>
</evidence>
<dbReference type="Gene3D" id="3.40.50.10540">
    <property type="entry name" value="Crotonobetainyl-coa:carnitine coa-transferase, domain 1"/>
    <property type="match status" value="1"/>
</dbReference>